<dbReference type="EMBL" id="JBAMMX010000028">
    <property type="protein sequence ID" value="KAK6912265.1"/>
    <property type="molecule type" value="Genomic_DNA"/>
</dbReference>
<dbReference type="PANTHER" id="PTHR31170">
    <property type="entry name" value="BNAC04G53230D PROTEIN"/>
    <property type="match status" value="1"/>
</dbReference>
<keyword evidence="2" id="KW-1133">Transmembrane helix</keyword>
<evidence type="ECO:0000256" key="1">
    <source>
        <dbReference type="SAM" id="MobiDB-lite"/>
    </source>
</evidence>
<protein>
    <submittedName>
        <fullName evidence="3">Uncharacterized protein</fullName>
    </submittedName>
</protein>
<comment type="caution">
    <text evidence="3">The sequence shown here is derived from an EMBL/GenBank/DDBJ whole genome shotgun (WGS) entry which is preliminary data.</text>
</comment>
<dbReference type="PANTHER" id="PTHR31170:SF25">
    <property type="entry name" value="BNAA09G04570D PROTEIN"/>
    <property type="match status" value="1"/>
</dbReference>
<evidence type="ECO:0000256" key="2">
    <source>
        <dbReference type="SAM" id="Phobius"/>
    </source>
</evidence>
<organism evidence="3 4">
    <name type="scientific">Dillenia turbinata</name>
    <dbReference type="NCBI Taxonomy" id="194707"/>
    <lineage>
        <taxon>Eukaryota</taxon>
        <taxon>Viridiplantae</taxon>
        <taxon>Streptophyta</taxon>
        <taxon>Embryophyta</taxon>
        <taxon>Tracheophyta</taxon>
        <taxon>Spermatophyta</taxon>
        <taxon>Magnoliopsida</taxon>
        <taxon>eudicotyledons</taxon>
        <taxon>Gunneridae</taxon>
        <taxon>Pentapetalae</taxon>
        <taxon>Dilleniales</taxon>
        <taxon>Dilleniaceae</taxon>
        <taxon>Dillenia</taxon>
    </lineage>
</organism>
<dbReference type="InterPro" id="IPR004158">
    <property type="entry name" value="DUF247_pln"/>
</dbReference>
<keyword evidence="2" id="KW-0812">Transmembrane</keyword>
<feature type="transmembrane region" description="Helical" evidence="2">
    <location>
        <begin position="537"/>
        <end position="562"/>
    </location>
</feature>
<keyword evidence="4" id="KW-1185">Reference proteome</keyword>
<evidence type="ECO:0000313" key="3">
    <source>
        <dbReference type="EMBL" id="KAK6912265.1"/>
    </source>
</evidence>
<sequence>MMSSLKSISISSENPEIYDDQWVIQIKQSLKEESNVDTEMPASIFNVPKTLMSSNPEFFTPQEVAIGPYHYRRPELYEMERYKILAAKLIQKQLQDSKFEDVVEDLSKHVSRIRAYYHKYLDFNNDRLAWMMALDAAFLLELLQVFVHKEAGKEQLTQVSSRMSNLLDFAGMKSAHNAVLRDMVMLENQIPLFALRKVLKIQYLSREAADEILLSMLMGVCKNLLPFKVTHETSKIEVDRYAHLMDFMYRWIIPQAVEDSLKTTEIEENENEAEEEQQGEEELHDGSSVVSQALDQIKNLSIKLLNVLQIILKKLLPNLLKGPLKSLNKILLSAPLKIILKLFLSLGSKIPGLSLIVQPLESLLSSQSKETVKPEEESSTDTITKAPLVEEIAIPSVSALSKSGVRFEPLKGGTILDIDFDMKNFTLHLPVIDLDVNSEVVLRNLVAYEVSVISGPFVFTRFCELMKGIIDMEEDVKLLREKGIIVNRLKEDAEAANIWNGMSKSIKLNKVDKLYKVIKNVNNYYANRWKIRAAKYLHAYVFGSWKCLTLLAAIFLLLMTALQSICSVYSCLRLLHLDYLETTD</sequence>
<reference evidence="3 4" key="1">
    <citation type="submission" date="2023-12" db="EMBL/GenBank/DDBJ databases">
        <title>A high-quality genome assembly for Dillenia turbinata (Dilleniales).</title>
        <authorList>
            <person name="Chanderbali A."/>
        </authorList>
    </citation>
    <scope>NUCLEOTIDE SEQUENCE [LARGE SCALE GENOMIC DNA]</scope>
    <source>
        <strain evidence="3">LSX21</strain>
        <tissue evidence="3">Leaf</tissue>
    </source>
</reference>
<proteinExistence type="predicted"/>
<name>A0AAN8UB61_9MAGN</name>
<feature type="region of interest" description="Disordered" evidence="1">
    <location>
        <begin position="266"/>
        <end position="285"/>
    </location>
</feature>
<feature type="compositionally biased region" description="Acidic residues" evidence="1">
    <location>
        <begin position="266"/>
        <end position="283"/>
    </location>
</feature>
<dbReference type="AlphaFoldDB" id="A0AAN8UB61"/>
<keyword evidence="2" id="KW-0472">Membrane</keyword>
<accession>A0AAN8UB61</accession>
<gene>
    <name evidence="3" type="ORF">RJ641_024358</name>
</gene>
<evidence type="ECO:0000313" key="4">
    <source>
        <dbReference type="Proteomes" id="UP001370490"/>
    </source>
</evidence>
<dbReference type="Proteomes" id="UP001370490">
    <property type="component" value="Unassembled WGS sequence"/>
</dbReference>
<dbReference type="Pfam" id="PF03140">
    <property type="entry name" value="DUF247"/>
    <property type="match status" value="1"/>
</dbReference>